<evidence type="ECO:0000313" key="1">
    <source>
        <dbReference type="EMBL" id="OGZ62775.1"/>
    </source>
</evidence>
<evidence type="ECO:0000313" key="2">
    <source>
        <dbReference type="Proteomes" id="UP000178991"/>
    </source>
</evidence>
<protein>
    <recommendedName>
        <fullName evidence="3">DUF86 domain-containing protein</fullName>
    </recommendedName>
</protein>
<gene>
    <name evidence="1" type="ORF">A2639_00305</name>
</gene>
<name>A0A1G2HJZ3_9BACT</name>
<accession>A0A1G2HJZ3</accession>
<organism evidence="1 2">
    <name type="scientific">Candidatus Staskawiczbacteria bacterium RIFCSPHIGHO2_01_FULL_34_27</name>
    <dbReference type="NCBI Taxonomy" id="1802199"/>
    <lineage>
        <taxon>Bacteria</taxon>
        <taxon>Candidatus Staskawicziibacteriota</taxon>
    </lineage>
</organism>
<sequence length="127" mass="15132">MNHKEWVKNQFRAVKGRAIYRDVIIHASFVETAAKVLGDGRDFQCSIKILMAKYPEQKTEIDQLDQLRKMRNRMVHDLLKDEKLTNVEIIKVIRNMKKILKEIYHTDNGLISRYFNEKHKIDTKSFL</sequence>
<dbReference type="EMBL" id="MHOL01000013">
    <property type="protein sequence ID" value="OGZ62775.1"/>
    <property type="molecule type" value="Genomic_DNA"/>
</dbReference>
<reference evidence="1 2" key="1">
    <citation type="journal article" date="2016" name="Nat. Commun.">
        <title>Thousands of microbial genomes shed light on interconnected biogeochemical processes in an aquifer system.</title>
        <authorList>
            <person name="Anantharaman K."/>
            <person name="Brown C.T."/>
            <person name="Hug L.A."/>
            <person name="Sharon I."/>
            <person name="Castelle C.J."/>
            <person name="Probst A.J."/>
            <person name="Thomas B.C."/>
            <person name="Singh A."/>
            <person name="Wilkins M.J."/>
            <person name="Karaoz U."/>
            <person name="Brodie E.L."/>
            <person name="Williams K.H."/>
            <person name="Hubbard S.S."/>
            <person name="Banfield J.F."/>
        </authorList>
    </citation>
    <scope>NUCLEOTIDE SEQUENCE [LARGE SCALE GENOMIC DNA]</scope>
</reference>
<evidence type="ECO:0008006" key="3">
    <source>
        <dbReference type="Google" id="ProtNLM"/>
    </source>
</evidence>
<dbReference type="AlphaFoldDB" id="A0A1G2HJZ3"/>
<dbReference type="Proteomes" id="UP000178991">
    <property type="component" value="Unassembled WGS sequence"/>
</dbReference>
<proteinExistence type="predicted"/>
<comment type="caution">
    <text evidence="1">The sequence shown here is derived from an EMBL/GenBank/DDBJ whole genome shotgun (WGS) entry which is preliminary data.</text>
</comment>